<evidence type="ECO:0000313" key="8">
    <source>
        <dbReference type="Proteomes" id="UP000093412"/>
    </source>
</evidence>
<accession>A0ABX2Y4L2</accession>
<evidence type="ECO:0000256" key="4">
    <source>
        <dbReference type="PROSITE-ProRule" id="PRU00335"/>
    </source>
</evidence>
<name>A0ABX2Y4L2_9CELL</name>
<reference evidence="7 8" key="1">
    <citation type="submission" date="2016-06" db="EMBL/GenBank/DDBJ databases">
        <title>Genome sequence of Oerskovia enterophila DSM 43852.</title>
        <authorList>
            <person name="Poehlein A."/>
            <person name="Jag V."/>
            <person name="Bengelsdorf F.R."/>
            <person name="Daniel R."/>
            <person name="Duerre P."/>
        </authorList>
    </citation>
    <scope>NUCLEOTIDE SEQUENCE [LARGE SCALE GENOMIC DNA]</scope>
    <source>
        <strain evidence="7 8">DSM 43852</strain>
    </source>
</reference>
<evidence type="ECO:0000256" key="1">
    <source>
        <dbReference type="ARBA" id="ARBA00023015"/>
    </source>
</evidence>
<gene>
    <name evidence="7" type="ORF">OERS_17680</name>
</gene>
<feature type="domain" description="HTH tetR-type" evidence="6">
    <location>
        <begin position="35"/>
        <end position="93"/>
    </location>
</feature>
<dbReference type="PROSITE" id="PS50977">
    <property type="entry name" value="HTH_TETR_2"/>
    <property type="match status" value="1"/>
</dbReference>
<feature type="region of interest" description="Disordered" evidence="5">
    <location>
        <begin position="1"/>
        <end position="34"/>
    </location>
</feature>
<protein>
    <submittedName>
        <fullName evidence="7">DNA-binding transcriptional repressor AcrR</fullName>
    </submittedName>
</protein>
<keyword evidence="3" id="KW-0804">Transcription</keyword>
<dbReference type="EMBL" id="MAQA01000017">
    <property type="protein sequence ID" value="OCI31495.1"/>
    <property type="molecule type" value="Genomic_DNA"/>
</dbReference>
<evidence type="ECO:0000259" key="6">
    <source>
        <dbReference type="PROSITE" id="PS50977"/>
    </source>
</evidence>
<dbReference type="RefSeq" id="WP_169834204.1">
    <property type="nucleotide sequence ID" value="NZ_MAQA01000017.1"/>
</dbReference>
<keyword evidence="2 4" id="KW-0238">DNA-binding</keyword>
<evidence type="ECO:0000256" key="3">
    <source>
        <dbReference type="ARBA" id="ARBA00023163"/>
    </source>
</evidence>
<dbReference type="PANTHER" id="PTHR30055:SF234">
    <property type="entry name" value="HTH-TYPE TRANSCRIPTIONAL REGULATOR BETI"/>
    <property type="match status" value="1"/>
</dbReference>
<sequence length="219" mass="23456">MTASDTAAAPREASTDAPAAATPATPEAPATGARARTRRAILDAAVEVFSTNASASLGEVAQAAQVGRSTLHRYFPERADLIRAVGTEALDRTRAAIRAARLDDGDPAAALRRLVIEYFDLGPWYMLLVHEASLAEDEAFWVESEAAEAPVRALFARGQEDGAFDPTLTVSWNQRTVWWTLFNAWSVMTEDGASRSDALRMAVRSVEGVVLASRSAPPA</sequence>
<dbReference type="Pfam" id="PF00440">
    <property type="entry name" value="TetR_N"/>
    <property type="match status" value="1"/>
</dbReference>
<comment type="caution">
    <text evidence="7">The sequence shown here is derived from an EMBL/GenBank/DDBJ whole genome shotgun (WGS) entry which is preliminary data.</text>
</comment>
<dbReference type="SUPFAM" id="SSF46689">
    <property type="entry name" value="Homeodomain-like"/>
    <property type="match status" value="1"/>
</dbReference>
<keyword evidence="8" id="KW-1185">Reference proteome</keyword>
<dbReference type="PANTHER" id="PTHR30055">
    <property type="entry name" value="HTH-TYPE TRANSCRIPTIONAL REGULATOR RUTR"/>
    <property type="match status" value="1"/>
</dbReference>
<dbReference type="Gene3D" id="1.10.357.10">
    <property type="entry name" value="Tetracycline Repressor, domain 2"/>
    <property type="match status" value="1"/>
</dbReference>
<dbReference type="InterPro" id="IPR001647">
    <property type="entry name" value="HTH_TetR"/>
</dbReference>
<evidence type="ECO:0000256" key="2">
    <source>
        <dbReference type="ARBA" id="ARBA00023125"/>
    </source>
</evidence>
<evidence type="ECO:0000256" key="5">
    <source>
        <dbReference type="SAM" id="MobiDB-lite"/>
    </source>
</evidence>
<dbReference type="Proteomes" id="UP000093412">
    <property type="component" value="Unassembled WGS sequence"/>
</dbReference>
<feature type="DNA-binding region" description="H-T-H motif" evidence="4">
    <location>
        <begin position="56"/>
        <end position="75"/>
    </location>
</feature>
<organism evidence="7 8">
    <name type="scientific">Oerskovia enterophila</name>
    <dbReference type="NCBI Taxonomy" id="43678"/>
    <lineage>
        <taxon>Bacteria</taxon>
        <taxon>Bacillati</taxon>
        <taxon>Actinomycetota</taxon>
        <taxon>Actinomycetes</taxon>
        <taxon>Micrococcales</taxon>
        <taxon>Cellulomonadaceae</taxon>
        <taxon>Oerskovia</taxon>
    </lineage>
</organism>
<proteinExistence type="predicted"/>
<dbReference type="InterPro" id="IPR009057">
    <property type="entry name" value="Homeodomain-like_sf"/>
</dbReference>
<evidence type="ECO:0000313" key="7">
    <source>
        <dbReference type="EMBL" id="OCI31495.1"/>
    </source>
</evidence>
<keyword evidence="1" id="KW-0805">Transcription regulation</keyword>
<dbReference type="GO" id="GO:0003677">
    <property type="term" value="F:DNA binding"/>
    <property type="evidence" value="ECO:0007669"/>
    <property type="project" value="UniProtKB-KW"/>
</dbReference>
<dbReference type="InterPro" id="IPR050109">
    <property type="entry name" value="HTH-type_TetR-like_transc_reg"/>
</dbReference>